<evidence type="ECO:0000259" key="7">
    <source>
        <dbReference type="PROSITE" id="PS50850"/>
    </source>
</evidence>
<evidence type="ECO:0000313" key="9">
    <source>
        <dbReference type="Proteomes" id="UP000219336"/>
    </source>
</evidence>
<dbReference type="GO" id="GO:0005886">
    <property type="term" value="C:plasma membrane"/>
    <property type="evidence" value="ECO:0007669"/>
    <property type="project" value="UniProtKB-SubCell"/>
</dbReference>
<sequence length="385" mass="40873">MIQHTKYGEMSKPPMWLLVLLIMFPQIVETIYSPALGEIGQYFGVSDNLAAATIATYFYAFAIGVVAWGILSDSLGRRVSMLLGLMTYALGVFAAVFVTSFDMLLVARAVSAFGAAAGSVVTQTMLRDKFVGGELGKAFSLVGMGIAISPVIGMFAGGQLTHLGGHTYVFLALCILAVVLLSKSALLLPETRSQEARKAPLAQTAKKMLMDRHIWVSALLVAGFNVVVFNYYQIGPFIFRELGLNAQQFGYSGVVLAVGTLIGSSINKRLLSKGITSALLIKFAVGLSMLGSLGVYVTQHSLWFLLPMMIVVMAFGIGIPNVLSQALANYKQAVGSASAILGLLYYTLIALGLSASSALANLGLSLTVVSMLMVVTLCFKGDCSD</sequence>
<protein>
    <submittedName>
        <fullName evidence="8">Inner membrane transport protein YdhC</fullName>
    </submittedName>
</protein>
<keyword evidence="2" id="KW-1003">Cell membrane</keyword>
<keyword evidence="5 6" id="KW-0472">Membrane</keyword>
<dbReference type="AlphaFoldDB" id="A0A240EK06"/>
<evidence type="ECO:0000256" key="2">
    <source>
        <dbReference type="ARBA" id="ARBA00022475"/>
    </source>
</evidence>
<evidence type="ECO:0000313" key="8">
    <source>
        <dbReference type="EMBL" id="SNX48325.1"/>
    </source>
</evidence>
<feature type="transmembrane region" description="Helical" evidence="6">
    <location>
        <begin position="279"/>
        <end position="297"/>
    </location>
</feature>
<dbReference type="InterPro" id="IPR050189">
    <property type="entry name" value="MFS_Efflux_Transporters"/>
</dbReference>
<dbReference type="Gene3D" id="1.20.1720.10">
    <property type="entry name" value="Multidrug resistance protein D"/>
    <property type="match status" value="1"/>
</dbReference>
<keyword evidence="4 6" id="KW-1133">Transmembrane helix</keyword>
<organism evidence="8 9">
    <name type="scientific">Vibrio thalassae</name>
    <dbReference type="NCBI Taxonomy" id="1243014"/>
    <lineage>
        <taxon>Bacteria</taxon>
        <taxon>Pseudomonadati</taxon>
        <taxon>Pseudomonadota</taxon>
        <taxon>Gammaproteobacteria</taxon>
        <taxon>Vibrionales</taxon>
        <taxon>Vibrionaceae</taxon>
        <taxon>Vibrio</taxon>
    </lineage>
</organism>
<evidence type="ECO:0000256" key="5">
    <source>
        <dbReference type="ARBA" id="ARBA00023136"/>
    </source>
</evidence>
<dbReference type="InterPro" id="IPR036259">
    <property type="entry name" value="MFS_trans_sf"/>
</dbReference>
<dbReference type="RefSeq" id="WP_096993506.1">
    <property type="nucleotide sequence ID" value="NZ_JBHSII010000011.1"/>
</dbReference>
<feature type="transmembrane region" description="Helical" evidence="6">
    <location>
        <begin position="105"/>
        <end position="126"/>
    </location>
</feature>
<dbReference type="PANTHER" id="PTHR43124:SF3">
    <property type="entry name" value="CHLORAMPHENICOL EFFLUX PUMP RV0191"/>
    <property type="match status" value="1"/>
</dbReference>
<feature type="transmembrane region" description="Helical" evidence="6">
    <location>
        <begin position="359"/>
        <end position="379"/>
    </location>
</feature>
<feature type="transmembrane region" description="Helical" evidence="6">
    <location>
        <begin position="249"/>
        <end position="267"/>
    </location>
</feature>
<name>A0A240EK06_9VIBR</name>
<dbReference type="InterPro" id="IPR011701">
    <property type="entry name" value="MFS"/>
</dbReference>
<keyword evidence="3 6" id="KW-0812">Transmembrane</keyword>
<dbReference type="PROSITE" id="PS50850">
    <property type="entry name" value="MFS"/>
    <property type="match status" value="1"/>
</dbReference>
<keyword evidence="9" id="KW-1185">Reference proteome</keyword>
<dbReference type="GO" id="GO:0022857">
    <property type="term" value="F:transmembrane transporter activity"/>
    <property type="evidence" value="ECO:0007669"/>
    <property type="project" value="InterPro"/>
</dbReference>
<feature type="transmembrane region" description="Helical" evidence="6">
    <location>
        <begin position="79"/>
        <end position="99"/>
    </location>
</feature>
<evidence type="ECO:0000256" key="3">
    <source>
        <dbReference type="ARBA" id="ARBA00022692"/>
    </source>
</evidence>
<dbReference type="InterPro" id="IPR020846">
    <property type="entry name" value="MFS_dom"/>
</dbReference>
<feature type="transmembrane region" description="Helical" evidence="6">
    <location>
        <begin position="335"/>
        <end position="353"/>
    </location>
</feature>
<feature type="domain" description="Major facilitator superfamily (MFS) profile" evidence="7">
    <location>
        <begin position="1"/>
        <end position="385"/>
    </location>
</feature>
<dbReference type="OrthoDB" id="9814303at2"/>
<feature type="transmembrane region" description="Helical" evidence="6">
    <location>
        <begin position="214"/>
        <end position="234"/>
    </location>
</feature>
<dbReference type="Proteomes" id="UP000219336">
    <property type="component" value="Unassembled WGS sequence"/>
</dbReference>
<dbReference type="SUPFAM" id="SSF103473">
    <property type="entry name" value="MFS general substrate transporter"/>
    <property type="match status" value="1"/>
</dbReference>
<gene>
    <name evidence="8" type="primary">ydhC_1</name>
    <name evidence="8" type="ORF">VTH8203_01943</name>
</gene>
<dbReference type="PANTHER" id="PTHR43124">
    <property type="entry name" value="PURINE EFFLUX PUMP PBUE"/>
    <property type="match status" value="1"/>
</dbReference>
<dbReference type="EMBL" id="OANU01000023">
    <property type="protein sequence ID" value="SNX48325.1"/>
    <property type="molecule type" value="Genomic_DNA"/>
</dbReference>
<feature type="transmembrane region" description="Helical" evidence="6">
    <location>
        <begin position="168"/>
        <end position="188"/>
    </location>
</feature>
<feature type="transmembrane region" description="Helical" evidence="6">
    <location>
        <begin position="303"/>
        <end position="323"/>
    </location>
</feature>
<comment type="subcellular location">
    <subcellularLocation>
        <location evidence="1">Cell membrane</location>
        <topology evidence="1">Multi-pass membrane protein</topology>
    </subcellularLocation>
</comment>
<evidence type="ECO:0000256" key="1">
    <source>
        <dbReference type="ARBA" id="ARBA00004651"/>
    </source>
</evidence>
<accession>A0A240EK06</accession>
<feature type="transmembrane region" description="Helical" evidence="6">
    <location>
        <begin position="54"/>
        <end position="72"/>
    </location>
</feature>
<reference evidence="9" key="1">
    <citation type="submission" date="2016-06" db="EMBL/GenBank/DDBJ databases">
        <authorList>
            <person name="Rodrigo-Torres L."/>
            <person name="Arahal R.D."/>
            <person name="Lucena T."/>
        </authorList>
    </citation>
    <scope>NUCLEOTIDE SEQUENCE [LARGE SCALE GENOMIC DNA]</scope>
    <source>
        <strain evidence="9">CECT8203</strain>
    </source>
</reference>
<feature type="transmembrane region" description="Helical" evidence="6">
    <location>
        <begin position="138"/>
        <end position="156"/>
    </location>
</feature>
<proteinExistence type="predicted"/>
<evidence type="ECO:0000256" key="6">
    <source>
        <dbReference type="SAM" id="Phobius"/>
    </source>
</evidence>
<dbReference type="Pfam" id="PF07690">
    <property type="entry name" value="MFS_1"/>
    <property type="match status" value="1"/>
</dbReference>
<dbReference type="CDD" id="cd17320">
    <property type="entry name" value="MFS_MdfA_MDR_like"/>
    <property type="match status" value="1"/>
</dbReference>
<evidence type="ECO:0000256" key="4">
    <source>
        <dbReference type="ARBA" id="ARBA00022989"/>
    </source>
</evidence>